<dbReference type="AlphaFoldDB" id="A0A4S4E9G5"/>
<dbReference type="PANTHER" id="PTHR47640">
    <property type="entry name" value="TRNA SELENOCYSTEINE 1-ASSOCIATED PROTEIN 1-RELATED-RELATED"/>
    <property type="match status" value="1"/>
</dbReference>
<dbReference type="STRING" id="542762.A0A4S4E9G5"/>
<dbReference type="InterPro" id="IPR035979">
    <property type="entry name" value="RBD_domain_sf"/>
</dbReference>
<dbReference type="InterPro" id="IPR050825">
    <property type="entry name" value="RBM42_RBP45_47-like"/>
</dbReference>
<protein>
    <recommendedName>
        <fullName evidence="4">RRM domain-containing protein</fullName>
    </recommendedName>
</protein>
<reference evidence="5 6" key="1">
    <citation type="journal article" date="2018" name="Proc. Natl. Acad. Sci. U.S.A.">
        <title>Draft genome sequence of Camellia sinensis var. sinensis provides insights into the evolution of the tea genome and tea quality.</title>
        <authorList>
            <person name="Wei C."/>
            <person name="Yang H."/>
            <person name="Wang S."/>
            <person name="Zhao J."/>
            <person name="Liu C."/>
            <person name="Gao L."/>
            <person name="Xia E."/>
            <person name="Lu Y."/>
            <person name="Tai Y."/>
            <person name="She G."/>
            <person name="Sun J."/>
            <person name="Cao H."/>
            <person name="Tong W."/>
            <person name="Gao Q."/>
            <person name="Li Y."/>
            <person name="Deng W."/>
            <person name="Jiang X."/>
            <person name="Wang W."/>
            <person name="Chen Q."/>
            <person name="Zhang S."/>
            <person name="Li H."/>
            <person name="Wu J."/>
            <person name="Wang P."/>
            <person name="Li P."/>
            <person name="Shi C."/>
            <person name="Zheng F."/>
            <person name="Jian J."/>
            <person name="Huang B."/>
            <person name="Shan D."/>
            <person name="Shi M."/>
            <person name="Fang C."/>
            <person name="Yue Y."/>
            <person name="Li F."/>
            <person name="Li D."/>
            <person name="Wei S."/>
            <person name="Han B."/>
            <person name="Jiang C."/>
            <person name="Yin Y."/>
            <person name="Xia T."/>
            <person name="Zhang Z."/>
            <person name="Bennetzen J.L."/>
            <person name="Zhao S."/>
            <person name="Wan X."/>
        </authorList>
    </citation>
    <scope>NUCLEOTIDE SEQUENCE [LARGE SCALE GENOMIC DNA]</scope>
    <source>
        <strain evidence="6">cv. Shuchazao</strain>
        <tissue evidence="5">Leaf</tissue>
    </source>
</reference>
<name>A0A4S4E9G5_CAMSN</name>
<organism evidence="5 6">
    <name type="scientific">Camellia sinensis var. sinensis</name>
    <name type="common">China tea</name>
    <dbReference type="NCBI Taxonomy" id="542762"/>
    <lineage>
        <taxon>Eukaryota</taxon>
        <taxon>Viridiplantae</taxon>
        <taxon>Streptophyta</taxon>
        <taxon>Embryophyta</taxon>
        <taxon>Tracheophyta</taxon>
        <taxon>Spermatophyta</taxon>
        <taxon>Magnoliopsida</taxon>
        <taxon>eudicotyledons</taxon>
        <taxon>Gunneridae</taxon>
        <taxon>Pentapetalae</taxon>
        <taxon>asterids</taxon>
        <taxon>Ericales</taxon>
        <taxon>Theaceae</taxon>
        <taxon>Camellia</taxon>
    </lineage>
</organism>
<evidence type="ECO:0000256" key="1">
    <source>
        <dbReference type="ARBA" id="ARBA00022664"/>
    </source>
</evidence>
<dbReference type="SUPFAM" id="SSF54928">
    <property type="entry name" value="RNA-binding domain, RBD"/>
    <property type="match status" value="1"/>
</dbReference>
<dbReference type="CDD" id="cd12344">
    <property type="entry name" value="RRM1_SECp43_like"/>
    <property type="match status" value="1"/>
</dbReference>
<keyword evidence="6" id="KW-1185">Reference proteome</keyword>
<keyword evidence="1" id="KW-0507">mRNA processing</keyword>
<dbReference type="Proteomes" id="UP000306102">
    <property type="component" value="Unassembled WGS sequence"/>
</dbReference>
<sequence length="238" mass="27439">MMQPATSVVQPHQQNHLQYQQQQQSWMIKQQMYYHQQQPPQAAATAVQQPQYSASQPSSADEVRTLWIGDLQYWIDEQYLIICFAHTGEVVSAKVIRNKQTSQSEGYGFIEFANHPAAERALQTYNGTQMPNIEQNYRLNWASFGTGEKRQDTTHDYTIFVGDLASDVTDDMLQETFRPHYPSVKGAKVVTDRMTGRTKGYGFVRFGDESEQLLERKHKTFGQRSFIAFVWELDLGLK</sequence>
<dbReference type="GO" id="GO:0005829">
    <property type="term" value="C:cytosol"/>
    <property type="evidence" value="ECO:0007669"/>
    <property type="project" value="TreeGrafter"/>
</dbReference>
<feature type="domain" description="RRM" evidence="4">
    <location>
        <begin position="157"/>
        <end position="211"/>
    </location>
</feature>
<dbReference type="InterPro" id="IPR012677">
    <property type="entry name" value="Nucleotide-bd_a/b_plait_sf"/>
</dbReference>
<dbReference type="EMBL" id="SDRB02006355">
    <property type="protein sequence ID" value="THG12781.1"/>
    <property type="molecule type" value="Genomic_DNA"/>
</dbReference>
<dbReference type="GO" id="GO:0006397">
    <property type="term" value="P:mRNA processing"/>
    <property type="evidence" value="ECO:0007669"/>
    <property type="project" value="UniProtKB-KW"/>
</dbReference>
<accession>A0A4S4E9G5</accession>
<evidence type="ECO:0000256" key="3">
    <source>
        <dbReference type="PROSITE-ProRule" id="PRU00176"/>
    </source>
</evidence>
<gene>
    <name evidence="5" type="ORF">TEA_029000</name>
</gene>
<dbReference type="PROSITE" id="PS50102">
    <property type="entry name" value="RRM"/>
    <property type="match status" value="2"/>
</dbReference>
<evidence type="ECO:0000313" key="6">
    <source>
        <dbReference type="Proteomes" id="UP000306102"/>
    </source>
</evidence>
<keyword evidence="2 3" id="KW-0694">RNA-binding</keyword>
<dbReference type="InterPro" id="IPR000504">
    <property type="entry name" value="RRM_dom"/>
</dbReference>
<feature type="domain" description="RRM" evidence="4">
    <location>
        <begin position="64"/>
        <end position="144"/>
    </location>
</feature>
<evidence type="ECO:0000259" key="4">
    <source>
        <dbReference type="PROSITE" id="PS50102"/>
    </source>
</evidence>
<dbReference type="FunFam" id="3.30.70.330:FF:000650">
    <property type="entry name" value="Polyadenylate-binding protein RBP45"/>
    <property type="match status" value="1"/>
</dbReference>
<dbReference type="GO" id="GO:0003729">
    <property type="term" value="F:mRNA binding"/>
    <property type="evidence" value="ECO:0007669"/>
    <property type="project" value="InterPro"/>
</dbReference>
<dbReference type="Gene3D" id="3.30.70.330">
    <property type="match status" value="2"/>
</dbReference>
<dbReference type="SMART" id="SM00360">
    <property type="entry name" value="RRM"/>
    <property type="match status" value="2"/>
</dbReference>
<comment type="caution">
    <text evidence="5">The sequence shown here is derived from an EMBL/GenBank/DDBJ whole genome shotgun (WGS) entry which is preliminary data.</text>
</comment>
<dbReference type="PANTHER" id="PTHR47640:SF48">
    <property type="entry name" value="POLYADENYLATE-BINDING PROTEIN RBP45B"/>
    <property type="match status" value="1"/>
</dbReference>
<dbReference type="Pfam" id="PF00076">
    <property type="entry name" value="RRM_1"/>
    <property type="match status" value="2"/>
</dbReference>
<proteinExistence type="predicted"/>
<evidence type="ECO:0000313" key="5">
    <source>
        <dbReference type="EMBL" id="THG12781.1"/>
    </source>
</evidence>
<evidence type="ECO:0000256" key="2">
    <source>
        <dbReference type="ARBA" id="ARBA00022884"/>
    </source>
</evidence>